<dbReference type="Pfam" id="PF23023">
    <property type="entry name" value="Anti-Pycsar_Apyc1"/>
    <property type="match status" value="1"/>
</dbReference>
<organism evidence="5 6">
    <name type="scientific">Chengkuizengella axinellae</name>
    <dbReference type="NCBI Taxonomy" id="3064388"/>
    <lineage>
        <taxon>Bacteria</taxon>
        <taxon>Bacillati</taxon>
        <taxon>Bacillota</taxon>
        <taxon>Bacilli</taxon>
        <taxon>Bacillales</taxon>
        <taxon>Paenibacillaceae</taxon>
        <taxon>Chengkuizengella</taxon>
    </lineage>
</organism>
<evidence type="ECO:0000259" key="4">
    <source>
        <dbReference type="SMART" id="SM00849"/>
    </source>
</evidence>
<reference evidence="5 6" key="1">
    <citation type="submission" date="2023-08" db="EMBL/GenBank/DDBJ databases">
        <authorList>
            <person name="Park J.-S."/>
        </authorList>
    </citation>
    <scope>NUCLEOTIDE SEQUENCE [LARGE SCALE GENOMIC DNA]</scope>
    <source>
        <strain evidence="5 6">2205SS18-9</strain>
    </source>
</reference>
<sequence length="246" mass="27998">MQIQMIGTGSAFSKKYFNNNALVYTEDYTLLIDCGITAPMALHKLNKPVQEIDGILITHLHADHVGGVEELAFQSKFLNIPKPKLFISAKLLPVLWENSLKAGLSDGKGNGLEDFFEIVEMNENEETTISPSLHIEIIQTEHVPNKLSYSLFINQDLFYSADMQFNPSLLAHIHEGRKCRTIMHDCQLEDPGTVHATLNQLLTLPEEIQEKILLMHYGDHMEDFIGKTGKMTFMEQQKRYTFESNE</sequence>
<proteinExistence type="predicted"/>
<dbReference type="Gene3D" id="3.60.15.10">
    <property type="entry name" value="Ribonuclease Z/Hydroxyacylglutathione hydrolase-like"/>
    <property type="match status" value="1"/>
</dbReference>
<comment type="catalytic activity">
    <reaction evidence="3">
        <text>3',5'-cyclic UMP + H2O = UMP + H(+)</text>
        <dbReference type="Rhea" id="RHEA:70575"/>
        <dbReference type="ChEBI" id="CHEBI:15377"/>
        <dbReference type="ChEBI" id="CHEBI:15378"/>
        <dbReference type="ChEBI" id="CHEBI:57865"/>
        <dbReference type="ChEBI" id="CHEBI:184387"/>
    </reaction>
    <physiologicalReaction direction="left-to-right" evidence="3">
        <dbReference type="Rhea" id="RHEA:70576"/>
    </physiologicalReaction>
</comment>
<dbReference type="Proteomes" id="UP001231941">
    <property type="component" value="Unassembled WGS sequence"/>
</dbReference>
<accession>A0ABT9IV99</accession>
<comment type="catalytic activity">
    <reaction evidence="1">
        <text>3',5'-cyclic CMP + H2O = CMP + H(+)</text>
        <dbReference type="Rhea" id="RHEA:72675"/>
        <dbReference type="ChEBI" id="CHEBI:15377"/>
        <dbReference type="ChEBI" id="CHEBI:15378"/>
        <dbReference type="ChEBI" id="CHEBI:58003"/>
        <dbReference type="ChEBI" id="CHEBI:60377"/>
    </reaction>
    <physiologicalReaction direction="left-to-right" evidence="1">
        <dbReference type="Rhea" id="RHEA:72676"/>
    </physiologicalReaction>
</comment>
<dbReference type="InterPro" id="IPR001279">
    <property type="entry name" value="Metallo-B-lactamas"/>
</dbReference>
<evidence type="ECO:0000256" key="3">
    <source>
        <dbReference type="ARBA" id="ARBA00048505"/>
    </source>
</evidence>
<dbReference type="RefSeq" id="WP_305990568.1">
    <property type="nucleotide sequence ID" value="NZ_JAVAMP010000001.1"/>
</dbReference>
<feature type="domain" description="Metallo-beta-lactamase" evidence="4">
    <location>
        <begin position="17"/>
        <end position="216"/>
    </location>
</feature>
<evidence type="ECO:0000313" key="5">
    <source>
        <dbReference type="EMBL" id="MDP5273286.1"/>
    </source>
</evidence>
<protein>
    <submittedName>
        <fullName evidence="5">MBL fold metallo-hydrolase</fullName>
    </submittedName>
</protein>
<dbReference type="PANTHER" id="PTHR42663">
    <property type="entry name" value="HYDROLASE C777.06C-RELATED-RELATED"/>
    <property type="match status" value="1"/>
</dbReference>
<dbReference type="EMBL" id="JAVAMP010000001">
    <property type="protein sequence ID" value="MDP5273286.1"/>
    <property type="molecule type" value="Genomic_DNA"/>
</dbReference>
<evidence type="ECO:0000313" key="6">
    <source>
        <dbReference type="Proteomes" id="UP001231941"/>
    </source>
</evidence>
<comment type="function">
    <text evidence="2">Counteracts the endogenous Pycsar antiviral defense system. Phosphodiesterase that enables metal-dependent hydrolysis of host cyclic nucleotide Pycsar defense signals such as cCMP and cUMP.</text>
</comment>
<keyword evidence="6" id="KW-1185">Reference proteome</keyword>
<evidence type="ECO:0000256" key="1">
    <source>
        <dbReference type="ARBA" id="ARBA00034221"/>
    </source>
</evidence>
<dbReference type="SUPFAM" id="SSF56281">
    <property type="entry name" value="Metallo-hydrolase/oxidoreductase"/>
    <property type="match status" value="1"/>
</dbReference>
<evidence type="ECO:0000256" key="2">
    <source>
        <dbReference type="ARBA" id="ARBA00034301"/>
    </source>
</evidence>
<comment type="caution">
    <text evidence="5">The sequence shown here is derived from an EMBL/GenBank/DDBJ whole genome shotgun (WGS) entry which is preliminary data.</text>
</comment>
<dbReference type="SMART" id="SM00849">
    <property type="entry name" value="Lactamase_B"/>
    <property type="match status" value="1"/>
</dbReference>
<dbReference type="InterPro" id="IPR036866">
    <property type="entry name" value="RibonucZ/Hydroxyglut_hydro"/>
</dbReference>
<name>A0ABT9IV99_9BACL</name>
<dbReference type="PANTHER" id="PTHR42663:SF6">
    <property type="entry name" value="HYDROLASE C777.06C-RELATED"/>
    <property type="match status" value="1"/>
</dbReference>
<gene>
    <name evidence="5" type="ORF">Q5Y73_04165</name>
</gene>